<evidence type="ECO:0000256" key="4">
    <source>
        <dbReference type="ARBA" id="ARBA00022692"/>
    </source>
</evidence>
<dbReference type="EMBL" id="LQPJ01000054">
    <property type="protein sequence ID" value="ORW28871.1"/>
    <property type="molecule type" value="Genomic_DNA"/>
</dbReference>
<feature type="domain" description="Membrane transport protein MMPL" evidence="9">
    <location>
        <begin position="690"/>
        <end position="1024"/>
    </location>
</feature>
<dbReference type="STRING" id="153971.AWC19_26525"/>
<evidence type="ECO:0000313" key="10">
    <source>
        <dbReference type="EMBL" id="ORW28871.1"/>
    </source>
</evidence>
<keyword evidence="3" id="KW-1003">Cell membrane</keyword>
<organism evidence="10 11">
    <name type="scientific">Mycobacterium palustre</name>
    <dbReference type="NCBI Taxonomy" id="153971"/>
    <lineage>
        <taxon>Bacteria</taxon>
        <taxon>Bacillati</taxon>
        <taxon>Actinomycetota</taxon>
        <taxon>Actinomycetes</taxon>
        <taxon>Mycobacteriales</taxon>
        <taxon>Mycobacteriaceae</taxon>
        <taxon>Mycobacterium</taxon>
        <taxon>Mycobacterium simiae complex</taxon>
    </lineage>
</organism>
<feature type="transmembrane region" description="Helical" evidence="8">
    <location>
        <begin position="885"/>
        <end position="910"/>
    </location>
</feature>
<evidence type="ECO:0000313" key="11">
    <source>
        <dbReference type="Proteomes" id="UP000193529"/>
    </source>
</evidence>
<feature type="transmembrane region" description="Helical" evidence="8">
    <location>
        <begin position="232"/>
        <end position="249"/>
    </location>
</feature>
<feature type="compositionally biased region" description="Basic residues" evidence="7">
    <location>
        <begin position="1098"/>
        <end position="1109"/>
    </location>
</feature>
<feature type="transmembrane region" description="Helical" evidence="8">
    <location>
        <begin position="363"/>
        <end position="386"/>
    </location>
</feature>
<proteinExistence type="inferred from homology"/>
<feature type="transmembrane region" description="Helical" evidence="8">
    <location>
        <begin position="859"/>
        <end position="878"/>
    </location>
</feature>
<dbReference type="GO" id="GO:0005886">
    <property type="term" value="C:plasma membrane"/>
    <property type="evidence" value="ECO:0007669"/>
    <property type="project" value="UniProtKB-SubCell"/>
</dbReference>
<feature type="compositionally biased region" description="Low complexity" evidence="7">
    <location>
        <begin position="1110"/>
        <end position="1122"/>
    </location>
</feature>
<keyword evidence="11" id="KW-1185">Reference proteome</keyword>
<evidence type="ECO:0000256" key="2">
    <source>
        <dbReference type="ARBA" id="ARBA00010157"/>
    </source>
</evidence>
<evidence type="ECO:0000256" key="1">
    <source>
        <dbReference type="ARBA" id="ARBA00004651"/>
    </source>
</evidence>
<feature type="domain" description="Membrane transport protein MMPL" evidence="9">
    <location>
        <begin position="114"/>
        <end position="416"/>
    </location>
</feature>
<dbReference type="Proteomes" id="UP000193529">
    <property type="component" value="Unassembled WGS sequence"/>
</dbReference>
<comment type="subcellular location">
    <subcellularLocation>
        <location evidence="1">Cell membrane</location>
        <topology evidence="1">Multi-pass membrane protein</topology>
    </subcellularLocation>
</comment>
<evidence type="ECO:0000259" key="9">
    <source>
        <dbReference type="Pfam" id="PF03176"/>
    </source>
</evidence>
<feature type="transmembrane region" description="Helical" evidence="8">
    <location>
        <begin position="288"/>
        <end position="307"/>
    </location>
</feature>
<dbReference type="InterPro" id="IPR004869">
    <property type="entry name" value="MMPL_dom"/>
</dbReference>
<keyword evidence="5 8" id="KW-1133">Transmembrane helix</keyword>
<dbReference type="PANTHER" id="PTHR33406:SF6">
    <property type="entry name" value="MEMBRANE PROTEIN YDGH-RELATED"/>
    <property type="match status" value="1"/>
</dbReference>
<gene>
    <name evidence="10" type="ORF">AWC19_26525</name>
</gene>
<evidence type="ECO:0000256" key="8">
    <source>
        <dbReference type="SAM" id="Phobius"/>
    </source>
</evidence>
<feature type="transmembrane region" description="Helical" evidence="8">
    <location>
        <begin position="27"/>
        <end position="51"/>
    </location>
</feature>
<feature type="transmembrane region" description="Helical" evidence="8">
    <location>
        <begin position="418"/>
        <end position="439"/>
    </location>
</feature>
<dbReference type="NCBIfam" id="TIGR00833">
    <property type="entry name" value="actII"/>
    <property type="match status" value="1"/>
</dbReference>
<dbReference type="InterPro" id="IPR050545">
    <property type="entry name" value="Mycobact_MmpL"/>
</dbReference>
<evidence type="ECO:0000256" key="3">
    <source>
        <dbReference type="ARBA" id="ARBA00022475"/>
    </source>
</evidence>
<feature type="compositionally biased region" description="Gly residues" evidence="7">
    <location>
        <begin position="1192"/>
        <end position="1204"/>
    </location>
</feature>
<feature type="region of interest" description="Disordered" evidence="7">
    <location>
        <begin position="81"/>
        <end position="105"/>
    </location>
</feature>
<name>A0A1X1ZWY7_9MYCO</name>
<feature type="transmembrane region" description="Helical" evidence="8">
    <location>
        <begin position="991"/>
        <end position="1016"/>
    </location>
</feature>
<sequence>MSSRIGSGEAAKPGGIFDRISDAVVRWPLLIIACWIGFAATLALIFPPLMVEVGKHEQKPLPDDAPTMITNAEMAKAFAPIGGNSGGAGGPGGGGNSGGPGDAKASANPLGLGGALLMIVLTDEKGITPADENTYRNLVEKLHQDKQDQVTVQDFLGSPQMREVLASKDGKAFILPVSFPGAPTSPVTIASYKHVQAIAKQATAGTTMTAYVSGPLASIIDATEMAQEDAHFIEIGTVVSVLIILALIYRNVVTMLVPLLNIGASIGTTQGVLSGLAQVGLPVNLQSLVLMSAVMIGAGTDYAVFLISRYHDFVRRGHDSDTAVKMALMSIGKVIAASAATVAVTFLAMVFTKLEVFSSVGPAISISVLVALLCATTLMPAMLVLAGRRGWIKPRRELATRFWRVTGTRVVRRPRIHLVGSLIVLIALASCTSVMRFNYDDLKSMPDSVDSSQGYQAMDRHFPQNALTPMVMFIQSPSHDLRTPTALADLEQMASRVSQVPNITMVRGLTRPNGEPLEQTKISFQAGEVGSKLADGSTQIQNHGNDLDRLVNGSNQLADALAQLRDQVTGALTSLAPVASALMTMEQLAGGDKTIAALDQGAAYTGQMKTLGDNLDASTVNAQSIAAWATPMLVALNNSPDCNADPGCVNSRASLAAMVQANNDGTLTSIKAMARNLQAAGKMQTVGQTLDKVQQTLTQASTALKTIKNLQNTMSQAEQGANALADGSRAVAGGVKELVDQTRKIGTGLGEASEFLLNMKQNTDAKPSMAGFNIPPQVMTRDEFKQGAAIFISQDGHAARYLIQSGLNPFTTEAMDQIAKIIKAAQTAQPNTELSDAKVSVAGISTGLRDTRDYYNSDIAFIVTATILIVFLILVGLLRAVIAPLYLIGSVLLSYLSAMGLGVLVFQILLGQNLHWSLPGLSFILLVAVGADYNMLLISRIRDESPHGVRVGVIRTVGSTGGVITSAGLIFAASMFGLMTASIYTMAEAGFILGMGILIDTFLVRTITVPAMAAMIGQKNWWPSHLGKSAAQVVAAHHKKQQQLDQLTEQLIRMKVIPRREAWPAPATSSAREANGESERPWRSDDLLVRLKLVPPSHKPRTKPRRRPTGAKPAAGAATSGKRSVERVPSHALPLFDLSGLPEHVTHSLHQSGLDSPAAGGASTSSKPGRDAGHPLPLFGPDIESRRPVSLGGNGGKANGNGHAGGEKNGDQPAAADVSQPLPLFGPGA</sequence>
<feature type="transmembrane region" description="Helical" evidence="8">
    <location>
        <begin position="916"/>
        <end position="936"/>
    </location>
</feature>
<evidence type="ECO:0000256" key="6">
    <source>
        <dbReference type="ARBA" id="ARBA00023136"/>
    </source>
</evidence>
<dbReference type="InterPro" id="IPR004707">
    <property type="entry name" value="MmpL_fam"/>
</dbReference>
<feature type="transmembrane region" description="Helical" evidence="8">
    <location>
        <begin position="957"/>
        <end position="979"/>
    </location>
</feature>
<feature type="region of interest" description="Disordered" evidence="7">
    <location>
        <begin position="1063"/>
        <end position="1082"/>
    </location>
</feature>
<keyword evidence="4 8" id="KW-0812">Transmembrane</keyword>
<dbReference type="AlphaFoldDB" id="A0A1X1ZWY7"/>
<evidence type="ECO:0000256" key="5">
    <source>
        <dbReference type="ARBA" id="ARBA00022989"/>
    </source>
</evidence>
<comment type="similarity">
    <text evidence="2">Belongs to the resistance-nodulation-cell division (RND) (TC 2.A.6) family. MmpL subfamily.</text>
</comment>
<protein>
    <recommendedName>
        <fullName evidence="9">Membrane transport protein MMPL domain-containing protein</fullName>
    </recommendedName>
</protein>
<feature type="region of interest" description="Disordered" evidence="7">
    <location>
        <begin position="1147"/>
        <end position="1229"/>
    </location>
</feature>
<reference evidence="10 11" key="1">
    <citation type="submission" date="2016-01" db="EMBL/GenBank/DDBJ databases">
        <title>The new phylogeny of the genus Mycobacterium.</title>
        <authorList>
            <person name="Tarcisio F."/>
            <person name="Conor M."/>
            <person name="Antonella G."/>
            <person name="Elisabetta G."/>
            <person name="Giulia F.S."/>
            <person name="Sara T."/>
            <person name="Anna F."/>
            <person name="Clotilde B."/>
            <person name="Roberto B."/>
            <person name="Veronica D.S."/>
            <person name="Fabio R."/>
            <person name="Monica P."/>
            <person name="Olivier J."/>
            <person name="Enrico T."/>
            <person name="Nicola S."/>
        </authorList>
    </citation>
    <scope>NUCLEOTIDE SEQUENCE [LARGE SCALE GENOMIC DNA]</scope>
    <source>
        <strain evidence="10 11">DSM 44572</strain>
    </source>
</reference>
<dbReference type="SUPFAM" id="SSF82866">
    <property type="entry name" value="Multidrug efflux transporter AcrB transmembrane domain"/>
    <property type="match status" value="2"/>
</dbReference>
<keyword evidence="6 8" id="KW-0472">Membrane</keyword>
<feature type="transmembrane region" description="Helical" evidence="8">
    <location>
        <begin position="328"/>
        <end position="351"/>
    </location>
</feature>
<feature type="region of interest" description="Disordered" evidence="7">
    <location>
        <begin position="1087"/>
        <end position="1128"/>
    </location>
</feature>
<comment type="caution">
    <text evidence="10">The sequence shown here is derived from an EMBL/GenBank/DDBJ whole genome shotgun (WGS) entry which is preliminary data.</text>
</comment>
<feature type="compositionally biased region" description="Gly residues" evidence="7">
    <location>
        <begin position="83"/>
        <end position="101"/>
    </location>
</feature>
<dbReference type="PANTHER" id="PTHR33406">
    <property type="entry name" value="MEMBRANE PROTEIN MJ1562-RELATED"/>
    <property type="match status" value="1"/>
</dbReference>
<dbReference type="Pfam" id="PF03176">
    <property type="entry name" value="MMPL"/>
    <property type="match status" value="2"/>
</dbReference>
<accession>A0A1X1ZWY7</accession>
<dbReference type="Gene3D" id="1.20.1640.10">
    <property type="entry name" value="Multidrug efflux transporter AcrB transmembrane domain"/>
    <property type="match status" value="2"/>
</dbReference>
<evidence type="ECO:0000256" key="7">
    <source>
        <dbReference type="SAM" id="MobiDB-lite"/>
    </source>
</evidence>